<dbReference type="InterPro" id="IPR004252">
    <property type="entry name" value="Probable_transposase_24"/>
</dbReference>
<name>A0A3L6QRP9_PANMI</name>
<reference evidence="5" key="1">
    <citation type="journal article" date="2019" name="Nat. Commun.">
        <title>The genome of broomcorn millet.</title>
        <authorList>
            <person name="Zou C."/>
            <person name="Miki D."/>
            <person name="Li D."/>
            <person name="Tang Q."/>
            <person name="Xiao L."/>
            <person name="Rajput S."/>
            <person name="Deng P."/>
            <person name="Jia W."/>
            <person name="Huang R."/>
            <person name="Zhang M."/>
            <person name="Sun Y."/>
            <person name="Hu J."/>
            <person name="Fu X."/>
            <person name="Schnable P.S."/>
            <person name="Li F."/>
            <person name="Zhang H."/>
            <person name="Feng B."/>
            <person name="Zhu X."/>
            <person name="Liu R."/>
            <person name="Schnable J.C."/>
            <person name="Zhu J.-K."/>
            <person name="Zhang H."/>
        </authorList>
    </citation>
    <scope>NUCLEOTIDE SEQUENCE [LARGE SCALE GENOMIC DNA]</scope>
</reference>
<dbReference type="Pfam" id="PF23547">
    <property type="entry name" value="Zn_ribbon_FGT1_1"/>
    <property type="match status" value="1"/>
</dbReference>
<dbReference type="PANTHER" id="PTHR33144:SF46">
    <property type="entry name" value="OS04G0610000 PROTEIN"/>
    <property type="match status" value="1"/>
</dbReference>
<protein>
    <submittedName>
        <fullName evidence="4">Uncharacterized protein</fullName>
    </submittedName>
</protein>
<gene>
    <name evidence="4" type="ORF">C2845_PM04G06400</name>
</gene>
<dbReference type="InterPro" id="IPR057024">
    <property type="entry name" value="Znr_FGT1_1"/>
</dbReference>
<dbReference type="EMBL" id="PQIB02000011">
    <property type="protein sequence ID" value="RLM85405.1"/>
    <property type="molecule type" value="Genomic_DNA"/>
</dbReference>
<evidence type="ECO:0000313" key="5">
    <source>
        <dbReference type="Proteomes" id="UP000275267"/>
    </source>
</evidence>
<feature type="compositionally biased region" description="Basic residues" evidence="1">
    <location>
        <begin position="372"/>
        <end position="381"/>
    </location>
</feature>
<dbReference type="Pfam" id="PF23548">
    <property type="entry name" value="Zn_ribbon_FGT1_2"/>
    <property type="match status" value="1"/>
</dbReference>
<proteinExistence type="predicted"/>
<dbReference type="InterPro" id="IPR057025">
    <property type="entry name" value="Znr_FGT1_2"/>
</dbReference>
<sequence length="815" mass="89867">MAPPPPSAAGEAEDFLEVRCAGCGETLEVERGLAEFACPDCATPQALPPELMPPPPPPRRRRALPLPPSEPEGPAPAGARLPCGSCGAMLGVPPGLARCGCPVCGAELAVDPARLRRYLLSAAAAPLVPVSLPPVFRALEGRQDYPDSTVGVGHIQGHPNNQLRHLERSQAIRQNTQAFVEFPDAGTDSDDIDTEMSNEINEMPCHRNGFPVAARSVGAKGRQLETLNHVTCQAHAQQSHHSVHAEHPSDHTIHVREAQNGSASHAIHRGLGHVELVKEKTVVRHTNQVTGTATGPKAVSVEKRQAQTPKQITRDRHEKTRPPKLLSPTEHDPEHSNDNIQVEQDEADMGQVTARLAHKSAKRDLTSSNKGFGHRRSKRLAKQSAATAYYESPTNESEENEAVSPSQTISDSQDIDGVSNDISSSSLPQHNMPHRRSNEADDLHATTQSASIPDMSDPESFACYYSKTCPPEVRRALERNPNFGHAGGKEKRKRGGRGPTLCLKVWTMPEGLRIRVSFNDLGQPIGDEAGTLSSFLGQIARDGTVAPLTYTDWRYFPEKNKKAIMHLVNLKFVLPPIGQIWSMNALGKKWKDWKVVLKHERYDVHETDEERLADRDFRVPEEQWKLLVAYWGTEKAKAASARCKVSQEQHPRDRHHRTGSKSYARIHEEEAYGAGCITVVDAPELDVNCAAGYAAADYRSFTLRAARLRRLTWSDQFAERVHIDVGRPGSVASGRIEFTWRRGLVSCRETKDLRAQMMRMLEGLLPELSPEDVTEAARPYMSLDKSTVEDPHGSEPISSEKLTCDLRGLMSSQKV</sequence>
<dbReference type="Proteomes" id="UP000275267">
    <property type="component" value="Unassembled WGS sequence"/>
</dbReference>
<feature type="region of interest" description="Disordered" evidence="1">
    <location>
        <begin position="357"/>
        <end position="444"/>
    </location>
</feature>
<feature type="region of interest" description="Disordered" evidence="1">
    <location>
        <begin position="45"/>
        <end position="77"/>
    </location>
</feature>
<dbReference type="AlphaFoldDB" id="A0A3L6QRP9"/>
<feature type="compositionally biased region" description="Basic and acidic residues" evidence="1">
    <location>
        <begin position="312"/>
        <end position="321"/>
    </location>
</feature>
<dbReference type="Pfam" id="PF03004">
    <property type="entry name" value="Transposase_24"/>
    <property type="match status" value="1"/>
</dbReference>
<evidence type="ECO:0000259" key="3">
    <source>
        <dbReference type="Pfam" id="PF23548"/>
    </source>
</evidence>
<evidence type="ECO:0000256" key="1">
    <source>
        <dbReference type="SAM" id="MobiDB-lite"/>
    </source>
</evidence>
<evidence type="ECO:0000313" key="4">
    <source>
        <dbReference type="EMBL" id="RLM85405.1"/>
    </source>
</evidence>
<evidence type="ECO:0000259" key="2">
    <source>
        <dbReference type="Pfam" id="PF23547"/>
    </source>
</evidence>
<comment type="caution">
    <text evidence="4">The sequence shown here is derived from an EMBL/GenBank/DDBJ whole genome shotgun (WGS) entry which is preliminary data.</text>
</comment>
<feature type="compositionally biased region" description="Pro residues" evidence="1">
    <location>
        <begin position="46"/>
        <end position="57"/>
    </location>
</feature>
<feature type="compositionally biased region" description="Polar residues" evidence="1">
    <location>
        <begin position="403"/>
        <end position="412"/>
    </location>
</feature>
<dbReference type="OrthoDB" id="772075at2759"/>
<feature type="compositionally biased region" description="Pro residues" evidence="1">
    <location>
        <begin position="65"/>
        <end position="74"/>
    </location>
</feature>
<feature type="domain" description="FORGETTER1 second zinc ribbon" evidence="3">
    <location>
        <begin position="79"/>
        <end position="112"/>
    </location>
</feature>
<feature type="region of interest" description="Disordered" evidence="1">
    <location>
        <begin position="285"/>
        <end position="337"/>
    </location>
</feature>
<feature type="compositionally biased region" description="Polar residues" evidence="1">
    <location>
        <begin position="420"/>
        <end position="429"/>
    </location>
</feature>
<dbReference type="PANTHER" id="PTHR33144">
    <property type="entry name" value="OS10G0409366 PROTEIN-RELATED"/>
    <property type="match status" value="1"/>
</dbReference>
<keyword evidence="5" id="KW-1185">Reference proteome</keyword>
<feature type="domain" description="FORGETTER1 first zinc ribbon" evidence="2">
    <location>
        <begin position="16"/>
        <end position="50"/>
    </location>
</feature>
<accession>A0A3L6QRP9</accession>
<organism evidence="4 5">
    <name type="scientific">Panicum miliaceum</name>
    <name type="common">Proso millet</name>
    <name type="synonym">Broomcorn millet</name>
    <dbReference type="NCBI Taxonomy" id="4540"/>
    <lineage>
        <taxon>Eukaryota</taxon>
        <taxon>Viridiplantae</taxon>
        <taxon>Streptophyta</taxon>
        <taxon>Embryophyta</taxon>
        <taxon>Tracheophyta</taxon>
        <taxon>Spermatophyta</taxon>
        <taxon>Magnoliopsida</taxon>
        <taxon>Liliopsida</taxon>
        <taxon>Poales</taxon>
        <taxon>Poaceae</taxon>
        <taxon>PACMAD clade</taxon>
        <taxon>Panicoideae</taxon>
        <taxon>Panicodae</taxon>
        <taxon>Paniceae</taxon>
        <taxon>Panicinae</taxon>
        <taxon>Panicum</taxon>
        <taxon>Panicum sect. Panicum</taxon>
    </lineage>
</organism>